<dbReference type="RefSeq" id="WP_195220498.1">
    <property type="nucleotide sequence ID" value="NZ_JADMWL010000002.1"/>
</dbReference>
<evidence type="ECO:0000256" key="1">
    <source>
        <dbReference type="SAM" id="MobiDB-lite"/>
    </source>
</evidence>
<dbReference type="AlphaFoldDB" id="A0AAW6EBR0"/>
<protein>
    <recommendedName>
        <fullName evidence="4">Restriction endonuclease</fullName>
    </recommendedName>
</protein>
<comment type="caution">
    <text evidence="2">The sequence shown here is derived from an EMBL/GenBank/DDBJ whole genome shotgun (WGS) entry which is preliminary data.</text>
</comment>
<gene>
    <name evidence="2" type="ORF">PNW00_01955</name>
</gene>
<dbReference type="Proteomes" id="UP001213042">
    <property type="component" value="Unassembled WGS sequence"/>
</dbReference>
<evidence type="ECO:0008006" key="4">
    <source>
        <dbReference type="Google" id="ProtNLM"/>
    </source>
</evidence>
<evidence type="ECO:0000313" key="2">
    <source>
        <dbReference type="EMBL" id="MDB8749208.1"/>
    </source>
</evidence>
<feature type="region of interest" description="Disordered" evidence="1">
    <location>
        <begin position="180"/>
        <end position="199"/>
    </location>
</feature>
<proteinExistence type="predicted"/>
<accession>A0AAW6EBR0</accession>
<name>A0AAW6EBR0_9FIRM</name>
<evidence type="ECO:0000313" key="3">
    <source>
        <dbReference type="Proteomes" id="UP001213042"/>
    </source>
</evidence>
<sequence length="345" mass="39513">MAISKQQKVFYRSFSQHGSGNALVEVSPEDVSLLIHIAYLDLFNATPDWMDDSYIALAHKNFFEIPMSDISSLPHKSIEDAVHYLELCGATNTSNSIYLYLKNLSELYRRRYKYYHILKTQKFPLPDQIGLRGLLEYGNCSDDLLFSWMRWRKLIYDIDNRSAQETGYLFEPILSSCLGGEPKSHTNSPVRRIDENGEPTRQGRQIDCYIEDDKEVYELKLRVTIAASGQGRFSEELSFPYEAEKAGLTPVLIVFDPTPSVLLEKLKKAYVEHGGRYAIGNDAWNLLADKAGKEMGQFILKYIKPPITKMEEASIELPSNISLITNSEWLIIRDDTGNEYKIPRE</sequence>
<organism evidence="2 3">
    <name type="scientific">Ruminococcus bicirculans</name>
    <name type="common">ex Wegman et al. 2014</name>
    <dbReference type="NCBI Taxonomy" id="1160721"/>
    <lineage>
        <taxon>Bacteria</taxon>
        <taxon>Bacillati</taxon>
        <taxon>Bacillota</taxon>
        <taxon>Clostridia</taxon>
        <taxon>Eubacteriales</taxon>
        <taxon>Oscillospiraceae</taxon>
        <taxon>Ruminococcus</taxon>
    </lineage>
</organism>
<dbReference type="EMBL" id="JAQMLU010000002">
    <property type="protein sequence ID" value="MDB8749208.1"/>
    <property type="molecule type" value="Genomic_DNA"/>
</dbReference>
<reference evidence="2" key="1">
    <citation type="submission" date="2023-01" db="EMBL/GenBank/DDBJ databases">
        <title>Human gut microbiome strain richness.</title>
        <authorList>
            <person name="Chen-Liaw A."/>
        </authorList>
    </citation>
    <scope>NUCLEOTIDE SEQUENCE</scope>
    <source>
        <strain evidence="2">D43st1_D9_D43t1_170807</strain>
    </source>
</reference>